<proteinExistence type="predicted"/>
<protein>
    <recommendedName>
        <fullName evidence="4">DUF4005 domain-containing protein</fullName>
    </recommendedName>
</protein>
<gene>
    <name evidence="2" type="ORF">P3X46_033375</name>
</gene>
<feature type="region of interest" description="Disordered" evidence="1">
    <location>
        <begin position="1"/>
        <end position="111"/>
    </location>
</feature>
<feature type="compositionally biased region" description="Low complexity" evidence="1">
    <location>
        <begin position="535"/>
        <end position="544"/>
    </location>
</feature>
<evidence type="ECO:0008006" key="4">
    <source>
        <dbReference type="Google" id="ProtNLM"/>
    </source>
</evidence>
<dbReference type="PANTHER" id="PTHR32091:SF4">
    <property type="entry name" value="OS07G0546100 PROTEIN"/>
    <property type="match status" value="1"/>
</dbReference>
<reference evidence="2 3" key="1">
    <citation type="journal article" date="2023" name="Plant Biotechnol. J.">
        <title>Chromosome-level wild Hevea brasiliensis genome provides new tools for genomic-assisted breeding and valuable loci to elevate rubber yield.</title>
        <authorList>
            <person name="Cheng H."/>
            <person name="Song X."/>
            <person name="Hu Y."/>
            <person name="Wu T."/>
            <person name="Yang Q."/>
            <person name="An Z."/>
            <person name="Feng S."/>
            <person name="Deng Z."/>
            <person name="Wu W."/>
            <person name="Zeng X."/>
            <person name="Tu M."/>
            <person name="Wang X."/>
            <person name="Huang H."/>
        </authorList>
    </citation>
    <scope>NUCLEOTIDE SEQUENCE [LARGE SCALE GENOMIC DNA]</scope>
    <source>
        <strain evidence="2">MT/VB/25A 57/8</strain>
    </source>
</reference>
<evidence type="ECO:0000313" key="3">
    <source>
        <dbReference type="Proteomes" id="UP001174677"/>
    </source>
</evidence>
<evidence type="ECO:0000256" key="1">
    <source>
        <dbReference type="SAM" id="MobiDB-lite"/>
    </source>
</evidence>
<feature type="compositionally biased region" description="Basic and acidic residues" evidence="1">
    <location>
        <begin position="87"/>
        <end position="97"/>
    </location>
</feature>
<accession>A0ABQ9KHV5</accession>
<dbReference type="EMBL" id="JARPOI010000018">
    <property type="protein sequence ID" value="KAJ9136283.1"/>
    <property type="molecule type" value="Genomic_DNA"/>
</dbReference>
<feature type="compositionally biased region" description="Basic and acidic residues" evidence="1">
    <location>
        <begin position="497"/>
        <end position="534"/>
    </location>
</feature>
<name>A0ABQ9KHV5_HEVBR</name>
<feature type="region of interest" description="Disordered" evidence="1">
    <location>
        <begin position="583"/>
        <end position="625"/>
    </location>
</feature>
<organism evidence="2 3">
    <name type="scientific">Hevea brasiliensis</name>
    <name type="common">Para rubber tree</name>
    <name type="synonym">Siphonia brasiliensis</name>
    <dbReference type="NCBI Taxonomy" id="3981"/>
    <lineage>
        <taxon>Eukaryota</taxon>
        <taxon>Viridiplantae</taxon>
        <taxon>Streptophyta</taxon>
        <taxon>Embryophyta</taxon>
        <taxon>Tracheophyta</taxon>
        <taxon>Spermatophyta</taxon>
        <taxon>Magnoliopsida</taxon>
        <taxon>eudicotyledons</taxon>
        <taxon>Gunneridae</taxon>
        <taxon>Pentapetalae</taxon>
        <taxon>rosids</taxon>
        <taxon>fabids</taxon>
        <taxon>Malpighiales</taxon>
        <taxon>Euphorbiaceae</taxon>
        <taxon>Crotonoideae</taxon>
        <taxon>Micrandreae</taxon>
        <taxon>Hevea</taxon>
    </lineage>
</organism>
<keyword evidence="3" id="KW-1185">Reference proteome</keyword>
<sequence length="625" mass="69074">MSKKKAFSGNTMTLKDFHGGSIPTDLPLPSAPGVIVRSSECSGYDRPNSWGGSMGRPDHRARPNSSPATRHFDDKTPFLSHTTQIGRHFDEDERKPLDGVSAARRTVGDESFRVPPSKIELKPEPVLSGRVSVSASASGVQFASSYSGRVSDGAYVGASLQNVGGNTGHSVGGSHPNVWAARKEVVVGVNEPVQSAWSGASAVSKLALASALEKVSSGRWQTKHSIHHQTDDEVIEHLETEKSVASIGHDGYAYNRMDAVGGSEYPDVTLARHVERGMALQDGVQNGKREYVDHEKTRVGSYSELRDRNLSMHGERVQPPYTDVRFSRTELLSPVQSESSERPKVKLLPRTKPLENLEPPTVDHKQGYQQLSNSANGHVETSELHGSVNAANSGLANLESEYQVIERPKLNLKSRSQPVEQSEGNTEMGRFALFGGARPREVVLKERGIDNAAIRNHGMGQHPDRVKHNLSRTERVPEHAVPIQHGERTDNIPPDQRTGKKIERKDQQVDIERVDKQRRNWRNENWRNSRETERQQQPQLQQGRPPSPETWRKPVEQPKPASPDATGLRYGKTASALELAQAFSKSFSDPKTADRYSGQRGLHGKTQVPFSRLMGPTPRPQINGY</sequence>
<dbReference type="Proteomes" id="UP001174677">
    <property type="component" value="Chromosome 18"/>
</dbReference>
<evidence type="ECO:0000313" key="2">
    <source>
        <dbReference type="EMBL" id="KAJ9136283.1"/>
    </source>
</evidence>
<comment type="caution">
    <text evidence="2">The sequence shown here is derived from an EMBL/GenBank/DDBJ whole genome shotgun (WGS) entry which is preliminary data.</text>
</comment>
<dbReference type="PANTHER" id="PTHR32091">
    <property type="entry name" value="EUKARYOTIC TRANSLATION INITIATION FACTOR 4B"/>
    <property type="match status" value="1"/>
</dbReference>
<dbReference type="InterPro" id="IPR010433">
    <property type="entry name" value="EIF-4B_pln"/>
</dbReference>
<feature type="region of interest" description="Disordered" evidence="1">
    <location>
        <begin position="475"/>
        <end position="568"/>
    </location>
</feature>